<feature type="compositionally biased region" description="Low complexity" evidence="1">
    <location>
        <begin position="16"/>
        <end position="41"/>
    </location>
</feature>
<evidence type="ECO:0000313" key="2">
    <source>
        <dbReference type="EMBL" id="CEH18290.1"/>
    </source>
</evidence>
<keyword evidence="3" id="KW-1185">Reference proteome</keyword>
<reference evidence="2 3" key="1">
    <citation type="submission" date="2014-09" db="EMBL/GenBank/DDBJ databases">
        <authorList>
            <person name="Magalhaes I.L.F."/>
            <person name="Oliveira U."/>
            <person name="Santos F.R."/>
            <person name="Vidigal T.H.D.A."/>
            <person name="Brescovit A.D."/>
            <person name="Santos A.J."/>
        </authorList>
    </citation>
    <scope>NUCLEOTIDE SEQUENCE [LARGE SCALE GENOMIC DNA]</scope>
</reference>
<organism evidence="2 3">
    <name type="scientific">Ceraceosorus bombacis</name>
    <dbReference type="NCBI Taxonomy" id="401625"/>
    <lineage>
        <taxon>Eukaryota</taxon>
        <taxon>Fungi</taxon>
        <taxon>Dikarya</taxon>
        <taxon>Basidiomycota</taxon>
        <taxon>Ustilaginomycotina</taxon>
        <taxon>Exobasidiomycetes</taxon>
        <taxon>Ceraceosorales</taxon>
        <taxon>Ceraceosoraceae</taxon>
        <taxon>Ceraceosorus</taxon>
    </lineage>
</organism>
<protein>
    <submittedName>
        <fullName evidence="2">Uncharacterized protein</fullName>
    </submittedName>
</protein>
<feature type="region of interest" description="Disordered" evidence="1">
    <location>
        <begin position="1"/>
        <end position="98"/>
    </location>
</feature>
<evidence type="ECO:0000256" key="1">
    <source>
        <dbReference type="SAM" id="MobiDB-lite"/>
    </source>
</evidence>
<accession>A0A0N7LB36</accession>
<dbReference type="EMBL" id="CCYA01000270">
    <property type="protein sequence ID" value="CEH18290.1"/>
    <property type="molecule type" value="Genomic_DNA"/>
</dbReference>
<evidence type="ECO:0000313" key="3">
    <source>
        <dbReference type="Proteomes" id="UP000054845"/>
    </source>
</evidence>
<sequence length="98" mass="10044">MAQPASRAQSRTRPTGVGSSFGSVRGEGSSSSASSRVRTGRNGSMAGASSSAVLPGKMADSVNGVAGPRTKRAALSDKSNIDASNEGRIKSRHQLRQR</sequence>
<proteinExistence type="predicted"/>
<feature type="compositionally biased region" description="Polar residues" evidence="1">
    <location>
        <begin position="1"/>
        <end position="13"/>
    </location>
</feature>
<name>A0A0N7LB36_9BASI</name>
<dbReference type="AlphaFoldDB" id="A0A0N7LB36"/>
<dbReference type="Proteomes" id="UP000054845">
    <property type="component" value="Unassembled WGS sequence"/>
</dbReference>